<protein>
    <submittedName>
        <fullName evidence="2">Uncharacterized protein</fullName>
    </submittedName>
</protein>
<reference evidence="2" key="1">
    <citation type="submission" date="2020-02" db="EMBL/GenBank/DDBJ databases">
        <authorList>
            <person name="Meier V. D."/>
        </authorList>
    </citation>
    <scope>NUCLEOTIDE SEQUENCE</scope>
    <source>
        <strain evidence="2">AVDCRST_MAG89</strain>
    </source>
</reference>
<feature type="non-terminal residue" evidence="2">
    <location>
        <position position="207"/>
    </location>
</feature>
<feature type="region of interest" description="Disordered" evidence="1">
    <location>
        <begin position="77"/>
        <end position="140"/>
    </location>
</feature>
<dbReference type="EMBL" id="CADCTV010000192">
    <property type="protein sequence ID" value="CAA9307253.1"/>
    <property type="molecule type" value="Genomic_DNA"/>
</dbReference>
<feature type="non-terminal residue" evidence="2">
    <location>
        <position position="1"/>
    </location>
</feature>
<organism evidence="2">
    <name type="scientific">uncultured Gemmatimonadota bacterium</name>
    <dbReference type="NCBI Taxonomy" id="203437"/>
    <lineage>
        <taxon>Bacteria</taxon>
        <taxon>Pseudomonadati</taxon>
        <taxon>Gemmatimonadota</taxon>
        <taxon>environmental samples</taxon>
    </lineage>
</organism>
<sequence length="207" mass="21860">GEDPAHPATARGRRSVPRPARAGDGQPALHPRNDGARRQLYRRVRLGPGGDRRGGGAGGVAGLAAAVARKLAGDVDRGRAGVPAHRPADLGHQGPPRQGEPAYRPGAQVRAQPGTAPGRGRRAYRRSLSRGARERASRDVAAAVRCGHRGRRRVLRQGRARDGHVLHGRGGGGALLTRGVGRRVHGGGLRRASHGVRLSDRPEARWL</sequence>
<proteinExistence type="predicted"/>
<feature type="region of interest" description="Disordered" evidence="1">
    <location>
        <begin position="1"/>
        <end position="59"/>
    </location>
</feature>
<name>A0A6J4KK75_9BACT</name>
<gene>
    <name evidence="2" type="ORF">AVDCRST_MAG89-881</name>
</gene>
<evidence type="ECO:0000313" key="2">
    <source>
        <dbReference type="EMBL" id="CAA9307253.1"/>
    </source>
</evidence>
<feature type="compositionally biased region" description="Basic residues" evidence="1">
    <location>
        <begin position="119"/>
        <end position="128"/>
    </location>
</feature>
<accession>A0A6J4KK75</accession>
<dbReference type="AlphaFoldDB" id="A0A6J4KK75"/>
<evidence type="ECO:0000256" key="1">
    <source>
        <dbReference type="SAM" id="MobiDB-lite"/>
    </source>
</evidence>